<proteinExistence type="predicted"/>
<evidence type="ECO:0000313" key="2">
    <source>
        <dbReference type="Proteomes" id="UP001239111"/>
    </source>
</evidence>
<protein>
    <submittedName>
        <fullName evidence="1">Uncharacterized protein</fullName>
    </submittedName>
</protein>
<organism evidence="1 2">
    <name type="scientific">Eretmocerus hayati</name>
    <dbReference type="NCBI Taxonomy" id="131215"/>
    <lineage>
        <taxon>Eukaryota</taxon>
        <taxon>Metazoa</taxon>
        <taxon>Ecdysozoa</taxon>
        <taxon>Arthropoda</taxon>
        <taxon>Hexapoda</taxon>
        <taxon>Insecta</taxon>
        <taxon>Pterygota</taxon>
        <taxon>Neoptera</taxon>
        <taxon>Endopterygota</taxon>
        <taxon>Hymenoptera</taxon>
        <taxon>Apocrita</taxon>
        <taxon>Proctotrupomorpha</taxon>
        <taxon>Chalcidoidea</taxon>
        <taxon>Aphelinidae</taxon>
        <taxon>Aphelininae</taxon>
        <taxon>Eretmocerus</taxon>
    </lineage>
</organism>
<gene>
    <name evidence="1" type="ORF">QAD02_017266</name>
</gene>
<name>A0ACC2PDU1_9HYME</name>
<dbReference type="Proteomes" id="UP001239111">
    <property type="component" value="Chromosome 2"/>
</dbReference>
<keyword evidence="2" id="KW-1185">Reference proteome</keyword>
<dbReference type="EMBL" id="CM056742">
    <property type="protein sequence ID" value="KAJ8681479.1"/>
    <property type="molecule type" value="Genomic_DNA"/>
</dbReference>
<sequence>MRHEAAASLLQLNQQQLQGTTTMSPPTSNNSTSGTNTSSISSASQTEHGPFITPEGQEFVRTATGSVIFINPANTQHFQEAQQQQLVNVSAGIGQIEDFDPDGDKEIYQELSEQYLEVNHVVSERRAAVLITVSGPRVYETLRDLCFRSTFR</sequence>
<comment type="caution">
    <text evidence="1">The sequence shown here is derived from an EMBL/GenBank/DDBJ whole genome shotgun (WGS) entry which is preliminary data.</text>
</comment>
<evidence type="ECO:0000313" key="1">
    <source>
        <dbReference type="EMBL" id="KAJ8681479.1"/>
    </source>
</evidence>
<accession>A0ACC2PDU1</accession>
<reference evidence="1" key="1">
    <citation type="submission" date="2023-04" db="EMBL/GenBank/DDBJ databases">
        <title>A chromosome-level genome assembly of the parasitoid wasp Eretmocerus hayati.</title>
        <authorList>
            <person name="Zhong Y."/>
            <person name="Liu S."/>
            <person name="Liu Y."/>
        </authorList>
    </citation>
    <scope>NUCLEOTIDE SEQUENCE</scope>
    <source>
        <strain evidence="1">ZJU_SS_LIU_2023</strain>
    </source>
</reference>